<dbReference type="GO" id="GO:0030429">
    <property type="term" value="F:kynureninase activity"/>
    <property type="evidence" value="ECO:0007669"/>
    <property type="project" value="UniProtKB-EC"/>
</dbReference>
<feature type="binding site" evidence="4">
    <location>
        <position position="86"/>
    </location>
    <ligand>
        <name>pyridoxal 5'-phosphate</name>
        <dbReference type="ChEBI" id="CHEBI:597326"/>
    </ligand>
</feature>
<dbReference type="InterPro" id="IPR015421">
    <property type="entry name" value="PyrdxlP-dep_Trfase_major"/>
</dbReference>
<comment type="function">
    <text evidence="4 6">Catalyzes the cleavage of L-kynurenine (L-Kyn) and L-3-hydroxykynurenine (L-3OHKyn) into anthranilic acid (AA) and 3-hydroxyanthranilic acid (3-OHAA), respectively.</text>
</comment>
<evidence type="ECO:0000256" key="4">
    <source>
        <dbReference type="HAMAP-Rule" id="MF_01970"/>
    </source>
</evidence>
<gene>
    <name evidence="4 7" type="primary">kynU</name>
    <name evidence="7" type="ORF">ACFPOC_00305</name>
</gene>
<dbReference type="NCBIfam" id="TIGR01814">
    <property type="entry name" value="kynureninase"/>
    <property type="match status" value="1"/>
</dbReference>
<feature type="binding site" evidence="4">
    <location>
        <position position="184"/>
    </location>
    <ligand>
        <name>pyridoxal 5'-phosphate</name>
        <dbReference type="ChEBI" id="CHEBI:597326"/>
    </ligand>
</feature>
<organism evidence="7 8">
    <name type="scientific">Rubellimicrobium aerolatum</name>
    <dbReference type="NCBI Taxonomy" id="490979"/>
    <lineage>
        <taxon>Bacteria</taxon>
        <taxon>Pseudomonadati</taxon>
        <taxon>Pseudomonadota</taxon>
        <taxon>Alphaproteobacteria</taxon>
        <taxon>Rhodobacterales</taxon>
        <taxon>Roseobacteraceae</taxon>
        <taxon>Rubellimicrobium</taxon>
    </lineage>
</organism>
<evidence type="ECO:0000256" key="1">
    <source>
        <dbReference type="ARBA" id="ARBA00022642"/>
    </source>
</evidence>
<comment type="caution">
    <text evidence="7">The sequence shown here is derived from an EMBL/GenBank/DDBJ whole genome shotgun (WGS) entry which is preliminary data.</text>
</comment>
<dbReference type="SUPFAM" id="SSF53383">
    <property type="entry name" value="PLP-dependent transferases"/>
    <property type="match status" value="1"/>
</dbReference>
<feature type="binding site" evidence="4">
    <location>
        <position position="239"/>
    </location>
    <ligand>
        <name>pyridoxal 5'-phosphate</name>
        <dbReference type="ChEBI" id="CHEBI:597326"/>
    </ligand>
</feature>
<keyword evidence="2 4" id="KW-0378">Hydrolase</keyword>
<feature type="binding site" evidence="4">
    <location>
        <position position="187"/>
    </location>
    <ligand>
        <name>pyridoxal 5'-phosphate</name>
        <dbReference type="ChEBI" id="CHEBI:597326"/>
    </ligand>
</feature>
<comment type="catalytic activity">
    <reaction evidence="4 6">
        <text>L-kynurenine + H2O = anthranilate + L-alanine + H(+)</text>
        <dbReference type="Rhea" id="RHEA:16813"/>
        <dbReference type="ChEBI" id="CHEBI:15377"/>
        <dbReference type="ChEBI" id="CHEBI:15378"/>
        <dbReference type="ChEBI" id="CHEBI:16567"/>
        <dbReference type="ChEBI" id="CHEBI:57959"/>
        <dbReference type="ChEBI" id="CHEBI:57972"/>
        <dbReference type="EC" id="3.7.1.3"/>
    </reaction>
</comment>
<comment type="cofactor">
    <cofactor evidence="4 6">
        <name>pyridoxal 5'-phosphate</name>
        <dbReference type="ChEBI" id="CHEBI:597326"/>
    </cofactor>
</comment>
<dbReference type="Pfam" id="PF22580">
    <property type="entry name" value="KYNU_C"/>
    <property type="match status" value="1"/>
</dbReference>
<comment type="catalytic activity">
    <reaction evidence="6">
        <text>3-hydroxy-L-kynurenine + H2O = 3-hydroxyanthranilate + L-alanine + H(+)</text>
        <dbReference type="Rhea" id="RHEA:25143"/>
        <dbReference type="ChEBI" id="CHEBI:15377"/>
        <dbReference type="ChEBI" id="CHEBI:15378"/>
        <dbReference type="ChEBI" id="CHEBI:36559"/>
        <dbReference type="ChEBI" id="CHEBI:57972"/>
        <dbReference type="ChEBI" id="CHEBI:58125"/>
        <dbReference type="EC" id="3.7.1.3"/>
    </reaction>
</comment>
<comment type="similarity">
    <text evidence="4 6">Belongs to the kynureninase family.</text>
</comment>
<dbReference type="PANTHER" id="PTHR14084">
    <property type="entry name" value="KYNURENINASE"/>
    <property type="match status" value="1"/>
</dbReference>
<evidence type="ECO:0000313" key="7">
    <source>
        <dbReference type="EMBL" id="MFC5564862.1"/>
    </source>
</evidence>
<comment type="subunit">
    <text evidence="4 6">Homodimer.</text>
</comment>
<dbReference type="InterPro" id="IPR015422">
    <property type="entry name" value="PyrdxlP-dep_Trfase_small"/>
</dbReference>
<proteinExistence type="inferred from homology"/>
<feature type="binding site" evidence="4">
    <location>
        <position position="209"/>
    </location>
    <ligand>
        <name>pyridoxal 5'-phosphate</name>
        <dbReference type="ChEBI" id="CHEBI:597326"/>
    </ligand>
</feature>
<comment type="pathway">
    <text evidence="4 6">Amino-acid degradation; L-kynurenine degradation; L-alanine and anthranilate from L-kynurenine: step 1/1.</text>
</comment>
<feature type="binding site" evidence="4">
    <location>
        <position position="265"/>
    </location>
    <ligand>
        <name>pyridoxal 5'-phosphate</name>
        <dbReference type="ChEBI" id="CHEBI:597326"/>
    </ligand>
</feature>
<keyword evidence="8" id="KW-1185">Reference proteome</keyword>
<dbReference type="PIRSF" id="PIRSF038800">
    <property type="entry name" value="KYNU"/>
    <property type="match status" value="1"/>
</dbReference>
<dbReference type="EC" id="3.7.1.3" evidence="4 5"/>
<evidence type="ECO:0000256" key="3">
    <source>
        <dbReference type="ARBA" id="ARBA00022898"/>
    </source>
</evidence>
<accession>A0ABW0S5T7</accession>
<evidence type="ECO:0000256" key="6">
    <source>
        <dbReference type="PIRNR" id="PIRNR038800"/>
    </source>
</evidence>
<protein>
    <recommendedName>
        <fullName evidence="4 5">Kynureninase</fullName>
        <ecNumber evidence="4 5">3.7.1.3</ecNumber>
    </recommendedName>
    <alternativeName>
        <fullName evidence="4">L-kynurenine hydrolase</fullName>
    </alternativeName>
</protein>
<keyword evidence="3 4" id="KW-0663">Pyridoxal phosphate</keyword>
<sequence length="397" mass="42943">MTDFNATRALFDLPPGLVYLDGNSLGPLPKAAPARMERAMRDEWGGMLIGGWNRAGWMAQPRSQGDRIGRLIGAVPGHTVVGDTLSIKVFQALSAAVALRPNRRVILSDSGNFPSDLYMAEGLIRMLGGSHELRLADPEALEEAITEEVAVLLVTEVDYRTGRRHDMARLTAKAHALGALAIWDLAHSAGALPVDVAGGGADFAVGCTYKYLNGGPGAPAFIYVAPRHAEGAPPALSGWLGHRAPFDFELSYRPGEGIDRMRVGTPPVLAMAALDAALDIWDGVDMAALRQESLRLTDRFIAGVEAACPDLTLATPREHDRRGSQVSFRHPEGYAIMQALIARGVVGDFRAPDILRFGFTPLYIGGTEVNRAVEVIAEVMERRLWDRAEHRRRAAVT</sequence>
<feature type="binding site" evidence="4">
    <location>
        <position position="155"/>
    </location>
    <ligand>
        <name>pyridoxal 5'-phosphate</name>
        <dbReference type="ChEBI" id="CHEBI:597326"/>
    </ligand>
</feature>
<dbReference type="HAMAP" id="MF_01970">
    <property type="entry name" value="Kynureninase"/>
    <property type="match status" value="1"/>
</dbReference>
<dbReference type="RefSeq" id="WP_209837333.1">
    <property type="nucleotide sequence ID" value="NZ_JAGGJP010000001.1"/>
</dbReference>
<keyword evidence="1 4" id="KW-0662">Pyridine nucleotide biosynthesis</keyword>
<dbReference type="InterPro" id="IPR010111">
    <property type="entry name" value="Kynureninase"/>
</dbReference>
<evidence type="ECO:0000256" key="5">
    <source>
        <dbReference type="NCBIfam" id="TIGR01814"/>
    </source>
</evidence>
<reference evidence="8" key="1">
    <citation type="journal article" date="2019" name="Int. J. Syst. Evol. Microbiol.">
        <title>The Global Catalogue of Microorganisms (GCM) 10K type strain sequencing project: providing services to taxonomists for standard genome sequencing and annotation.</title>
        <authorList>
            <consortium name="The Broad Institute Genomics Platform"/>
            <consortium name="The Broad Institute Genome Sequencing Center for Infectious Disease"/>
            <person name="Wu L."/>
            <person name="Ma J."/>
        </authorList>
    </citation>
    <scope>NUCLEOTIDE SEQUENCE [LARGE SCALE GENOMIC DNA]</scope>
    <source>
        <strain evidence="8">KACC 11588</strain>
    </source>
</reference>
<feature type="binding site" evidence="4">
    <location>
        <begin position="113"/>
        <end position="116"/>
    </location>
    <ligand>
        <name>pyridoxal 5'-phosphate</name>
        <dbReference type="ChEBI" id="CHEBI:597326"/>
    </ligand>
</feature>
<dbReference type="Gene3D" id="3.40.640.10">
    <property type="entry name" value="Type I PLP-dependent aspartate aminotransferase-like (Major domain)"/>
    <property type="match status" value="1"/>
</dbReference>
<dbReference type="InterPro" id="IPR015424">
    <property type="entry name" value="PyrdxlP-dep_Trfase"/>
</dbReference>
<comment type="pathway">
    <text evidence="4 6">Cofactor biosynthesis; NAD(+) biosynthesis; quinolinate from L-kynurenine: step 2/3.</text>
</comment>
<feature type="binding site" evidence="4">
    <location>
        <position position="85"/>
    </location>
    <ligand>
        <name>pyridoxal 5'-phosphate</name>
        <dbReference type="ChEBI" id="CHEBI:597326"/>
    </ligand>
</feature>
<name>A0ABW0S5T7_9RHOB</name>
<dbReference type="Gene3D" id="3.90.1150.10">
    <property type="entry name" value="Aspartate Aminotransferase, domain 1"/>
    <property type="match status" value="1"/>
</dbReference>
<feature type="modified residue" description="N6-(pyridoxal phosphate)lysine" evidence="4">
    <location>
        <position position="210"/>
    </location>
</feature>
<dbReference type="Proteomes" id="UP001596056">
    <property type="component" value="Unassembled WGS sequence"/>
</dbReference>
<dbReference type="EMBL" id="JBHSNA010000001">
    <property type="protein sequence ID" value="MFC5564862.1"/>
    <property type="molecule type" value="Genomic_DNA"/>
</dbReference>
<evidence type="ECO:0000313" key="8">
    <source>
        <dbReference type="Proteomes" id="UP001596056"/>
    </source>
</evidence>
<dbReference type="PANTHER" id="PTHR14084:SF0">
    <property type="entry name" value="KYNURENINASE"/>
    <property type="match status" value="1"/>
</dbReference>
<evidence type="ECO:0000256" key="2">
    <source>
        <dbReference type="ARBA" id="ARBA00022801"/>
    </source>
</evidence>